<organism evidence="1 2">
    <name type="scientific">Alkanindiges hydrocarboniclasticus</name>
    <dbReference type="NCBI Taxonomy" id="1907941"/>
    <lineage>
        <taxon>Bacteria</taxon>
        <taxon>Pseudomonadati</taxon>
        <taxon>Pseudomonadota</taxon>
        <taxon>Gammaproteobacteria</taxon>
        <taxon>Moraxellales</taxon>
        <taxon>Moraxellaceae</taxon>
        <taxon>Alkanindiges</taxon>
    </lineage>
</organism>
<evidence type="ECO:0000313" key="2">
    <source>
        <dbReference type="Proteomes" id="UP000192132"/>
    </source>
</evidence>
<comment type="caution">
    <text evidence="1">The sequence shown here is derived from an EMBL/GenBank/DDBJ whole genome shotgun (WGS) entry which is preliminary data.</text>
</comment>
<dbReference type="Proteomes" id="UP000192132">
    <property type="component" value="Unassembled WGS sequence"/>
</dbReference>
<sequence length="61" mass="7118">MQYKAQEYFRFLIVDTLSNKTGRLITYNEKSLINAVIWRNLIDRDQAGLQQSSNGCWVVHA</sequence>
<name>A0A1S8CUA0_9GAMM</name>
<accession>A0A1S8CUA0</accession>
<reference evidence="1 2" key="1">
    <citation type="submission" date="2016-10" db="EMBL/GenBank/DDBJ databases">
        <title>Draft Genome sequence of Alkanindiges sp. strain H1.</title>
        <authorList>
            <person name="Subhash Y."/>
            <person name="Lee S."/>
        </authorList>
    </citation>
    <scope>NUCLEOTIDE SEQUENCE [LARGE SCALE GENOMIC DNA]</scope>
    <source>
        <strain evidence="1 2">H1</strain>
    </source>
</reference>
<keyword evidence="2" id="KW-1185">Reference proteome</keyword>
<proteinExistence type="predicted"/>
<evidence type="ECO:0000313" key="1">
    <source>
        <dbReference type="EMBL" id="ONG40523.1"/>
    </source>
</evidence>
<gene>
    <name evidence="1" type="ORF">BKE30_07160</name>
</gene>
<protein>
    <submittedName>
        <fullName evidence="1">Uncharacterized protein</fullName>
    </submittedName>
</protein>
<dbReference type="AlphaFoldDB" id="A0A1S8CUA0"/>
<dbReference type="EMBL" id="MLCN01000017">
    <property type="protein sequence ID" value="ONG40523.1"/>
    <property type="molecule type" value="Genomic_DNA"/>
</dbReference>